<gene>
    <name evidence="2" type="ORF">A1355_08345</name>
</gene>
<keyword evidence="3" id="KW-1185">Reference proteome</keyword>
<feature type="region of interest" description="Disordered" evidence="1">
    <location>
        <begin position="1"/>
        <end position="22"/>
    </location>
</feature>
<dbReference type="AlphaFoldDB" id="A0A177NJM1"/>
<evidence type="ECO:0000313" key="3">
    <source>
        <dbReference type="Proteomes" id="UP000077628"/>
    </source>
</evidence>
<proteinExistence type="predicted"/>
<evidence type="ECO:0000256" key="1">
    <source>
        <dbReference type="SAM" id="MobiDB-lite"/>
    </source>
</evidence>
<accession>A0A177NJM1</accession>
<dbReference type="STRING" id="702114.A1355_08345"/>
<name>A0A177NJM1_9GAMM</name>
<organism evidence="2 3">
    <name type="scientific">Methylomonas koyamae</name>
    <dbReference type="NCBI Taxonomy" id="702114"/>
    <lineage>
        <taxon>Bacteria</taxon>
        <taxon>Pseudomonadati</taxon>
        <taxon>Pseudomonadota</taxon>
        <taxon>Gammaproteobacteria</taxon>
        <taxon>Methylococcales</taxon>
        <taxon>Methylococcaceae</taxon>
        <taxon>Methylomonas</taxon>
    </lineage>
</organism>
<sequence length="314" mass="34172">MTNHSQPTADPSEHIFPLPGRQLPPKAGIHPMAAISPGRRYPLNPNFANIAGGIDGLIGGYRLSLDRAEILPIVPNQGAAHGFVWDEGRLPVGVATELAASHVGGGRSRLTLHAATLEGLEVKLIQQLPVLNITPRFAVEWETRGHGAQLGVVQLVESARTAHFADGGTLNLLNTASANAGPVLYLDDPGAPSPVIPVCGFQNADETSRFEFSESVRQPIYAELDGQPVASISVLEQYTLYFLANTAPDRPDDFIWTPVHLPIVWGWSIRVQQRFDGVWDIFRRKLIMPTPSTEAPPLPTWTDNSLRCRTPLDV</sequence>
<comment type="caution">
    <text evidence="2">The sequence shown here is derived from an EMBL/GenBank/DDBJ whole genome shotgun (WGS) entry which is preliminary data.</text>
</comment>
<dbReference type="EMBL" id="LUUK01000179">
    <property type="protein sequence ID" value="OAI17240.1"/>
    <property type="molecule type" value="Genomic_DNA"/>
</dbReference>
<protein>
    <submittedName>
        <fullName evidence="2">Uncharacterized protein</fullName>
    </submittedName>
</protein>
<dbReference type="OrthoDB" id="5564267at2"/>
<evidence type="ECO:0000313" key="2">
    <source>
        <dbReference type="EMBL" id="OAI17240.1"/>
    </source>
</evidence>
<reference evidence="3" key="1">
    <citation type="submission" date="2016-03" db="EMBL/GenBank/DDBJ databases">
        <authorList>
            <person name="Heylen K."/>
            <person name="De Vos P."/>
            <person name="Vekeman B."/>
        </authorList>
    </citation>
    <scope>NUCLEOTIDE SEQUENCE [LARGE SCALE GENOMIC DNA]</scope>
    <source>
        <strain evidence="3">R-45383</strain>
    </source>
</reference>
<dbReference type="Proteomes" id="UP000077628">
    <property type="component" value="Unassembled WGS sequence"/>
</dbReference>